<evidence type="ECO:0000313" key="9">
    <source>
        <dbReference type="Proteomes" id="UP000193781"/>
    </source>
</evidence>
<dbReference type="AlphaFoldDB" id="A0A1X1ZN88"/>
<dbReference type="GO" id="GO:0003677">
    <property type="term" value="F:DNA binding"/>
    <property type="evidence" value="ECO:0007669"/>
    <property type="project" value="TreeGrafter"/>
</dbReference>
<evidence type="ECO:0000256" key="5">
    <source>
        <dbReference type="ARBA" id="ARBA00022747"/>
    </source>
</evidence>
<dbReference type="GO" id="GO:0032259">
    <property type="term" value="P:methylation"/>
    <property type="evidence" value="ECO:0007669"/>
    <property type="project" value="UniProtKB-KW"/>
</dbReference>
<evidence type="ECO:0000256" key="2">
    <source>
        <dbReference type="ARBA" id="ARBA00022603"/>
    </source>
</evidence>
<keyword evidence="5" id="KW-0680">Restriction system</keyword>
<evidence type="ECO:0000256" key="4">
    <source>
        <dbReference type="ARBA" id="ARBA00022691"/>
    </source>
</evidence>
<dbReference type="PROSITE" id="PS51679">
    <property type="entry name" value="SAM_MT_C5"/>
    <property type="match status" value="1"/>
</dbReference>
<keyword evidence="2 6" id="KW-0489">Methyltransferase</keyword>
<accession>A0A1X1ZN88</accession>
<dbReference type="Gene3D" id="3.90.120.10">
    <property type="entry name" value="DNA Methylase, subunit A, domain 2"/>
    <property type="match status" value="1"/>
</dbReference>
<evidence type="ECO:0000256" key="1">
    <source>
        <dbReference type="ARBA" id="ARBA00011975"/>
    </source>
</evidence>
<evidence type="ECO:0000256" key="3">
    <source>
        <dbReference type="ARBA" id="ARBA00022679"/>
    </source>
</evidence>
<evidence type="ECO:0000256" key="7">
    <source>
        <dbReference type="SAM" id="MobiDB-lite"/>
    </source>
</evidence>
<keyword evidence="3 6" id="KW-0808">Transferase</keyword>
<dbReference type="GO" id="GO:0003886">
    <property type="term" value="F:DNA (cytosine-5-)-methyltransferase activity"/>
    <property type="evidence" value="ECO:0007669"/>
    <property type="project" value="UniProtKB-EC"/>
</dbReference>
<dbReference type="InterPro" id="IPR050390">
    <property type="entry name" value="C5-Methyltransferase"/>
</dbReference>
<dbReference type="PANTHER" id="PTHR10629:SF52">
    <property type="entry name" value="DNA (CYTOSINE-5)-METHYLTRANSFERASE 1"/>
    <property type="match status" value="1"/>
</dbReference>
<proteinExistence type="inferred from homology"/>
<dbReference type="PRINTS" id="PR00105">
    <property type="entry name" value="C5METTRFRASE"/>
</dbReference>
<evidence type="ECO:0000256" key="6">
    <source>
        <dbReference type="PROSITE-ProRule" id="PRU01016"/>
    </source>
</evidence>
<sequence>MTGSTSPRSAKLHAPELSAEHIAEIEAALATTHSDWQPTGLPTGITYTDIFCGFGGSSIGLENAGMTLVLGANHWAKAIETHALNFPDADHLIADVSNYDMRRMPDTDVLWASPICTELSPAGGTRRRTAQLSLLEPEGHVPTAALDRTRATFWDVVRATEVHRYKIILIENVVEAASWELFDIWLAAMDKMGYNHQFISVSSAHIGDDANPHAPQWRDRLYIVFTSVSLPMIDIRPRPLAWCPECDEINHAVQSWKRLNRRRIGKYRQQYVYRCPNGGAACRHSIVEPFVRPAAVAIDWSDLGQRIGDRRKPLVAATMRRIRAGVAQFAEPTVIATNHGRLGEDRAYPAARAPMPTRSTKIGDGVVCPPFLLDRRAYNDGDARRIKPISDPVGTITANGRPHTLVTPPMVVPAGGSWNTEATSADEPIRTRMTRDTDGLFTPQPWITVLRNHADVSPIDAPLSTVATGGGTGGGHQGLTVPPGAFIQKHHGGLDYQGIAHMTKSVEDPVPSVVARPNLSLVIPYRKGRAKTTDEPLHTVATRDSAALVEASSIDIDDCRFRMLSPREHARAQRFPDTYRTTGNRSEQTMGFGNAVSSNVAQWLGGYVVRLLASGQ</sequence>
<dbReference type="Pfam" id="PF00145">
    <property type="entry name" value="DNA_methylase"/>
    <property type="match status" value="2"/>
</dbReference>
<dbReference type="EC" id="2.1.1.37" evidence="1"/>
<feature type="active site" evidence="6">
    <location>
        <position position="116"/>
    </location>
</feature>
<feature type="region of interest" description="Disordered" evidence="7">
    <location>
        <begin position="393"/>
        <end position="422"/>
    </location>
</feature>
<evidence type="ECO:0000313" key="8">
    <source>
        <dbReference type="EMBL" id="ORW24551.1"/>
    </source>
</evidence>
<dbReference type="PANTHER" id="PTHR10629">
    <property type="entry name" value="CYTOSINE-SPECIFIC METHYLTRANSFERASE"/>
    <property type="match status" value="1"/>
</dbReference>
<protein>
    <recommendedName>
        <fullName evidence="1">DNA (cytosine-5-)-methyltransferase</fullName>
        <ecNumber evidence="1">2.1.1.37</ecNumber>
    </recommendedName>
</protein>
<comment type="similarity">
    <text evidence="6">Belongs to the class I-like SAM-binding methyltransferase superfamily. C5-methyltransferase family.</text>
</comment>
<comment type="caution">
    <text evidence="8">The sequence shown here is derived from an EMBL/GenBank/DDBJ whole genome shotgun (WGS) entry which is preliminary data.</text>
</comment>
<dbReference type="GO" id="GO:0009307">
    <property type="term" value="P:DNA restriction-modification system"/>
    <property type="evidence" value="ECO:0007669"/>
    <property type="project" value="UniProtKB-KW"/>
</dbReference>
<dbReference type="Proteomes" id="UP000193781">
    <property type="component" value="Unassembled WGS sequence"/>
</dbReference>
<dbReference type="SUPFAM" id="SSF53335">
    <property type="entry name" value="S-adenosyl-L-methionine-dependent methyltransferases"/>
    <property type="match status" value="1"/>
</dbReference>
<dbReference type="InterPro" id="IPR029063">
    <property type="entry name" value="SAM-dependent_MTases_sf"/>
</dbReference>
<name>A0A1X1ZN88_9MYCO</name>
<dbReference type="RefSeq" id="WP_085164707.1">
    <property type="nucleotide sequence ID" value="NZ_LQPH01000109.1"/>
</dbReference>
<dbReference type="EMBL" id="LQPH01000109">
    <property type="protein sequence ID" value="ORW24551.1"/>
    <property type="molecule type" value="Genomic_DNA"/>
</dbReference>
<keyword evidence="4 6" id="KW-0949">S-adenosyl-L-methionine</keyword>
<dbReference type="OrthoDB" id="9813719at2"/>
<gene>
    <name evidence="8" type="ORF">AWC17_03125</name>
</gene>
<reference evidence="8 9" key="1">
    <citation type="submission" date="2016-01" db="EMBL/GenBank/DDBJ databases">
        <title>The new phylogeny of the genus Mycobacterium.</title>
        <authorList>
            <person name="Tarcisio F."/>
            <person name="Conor M."/>
            <person name="Antonella G."/>
            <person name="Elisabetta G."/>
            <person name="Giulia F.S."/>
            <person name="Sara T."/>
            <person name="Anna F."/>
            <person name="Clotilde B."/>
            <person name="Roberto B."/>
            <person name="Veronica D.S."/>
            <person name="Fabio R."/>
            <person name="Monica P."/>
            <person name="Olivier J."/>
            <person name="Enrico T."/>
            <person name="Nicola S."/>
        </authorList>
    </citation>
    <scope>NUCLEOTIDE SEQUENCE [LARGE SCALE GENOMIC DNA]</scope>
    <source>
        <strain evidence="8 9">DSM 44803</strain>
    </source>
</reference>
<dbReference type="GO" id="GO:0044027">
    <property type="term" value="P:negative regulation of gene expression via chromosomal CpG island methylation"/>
    <property type="evidence" value="ECO:0007669"/>
    <property type="project" value="TreeGrafter"/>
</dbReference>
<organism evidence="8 9">
    <name type="scientific">Mycobacterium nebraskense</name>
    <dbReference type="NCBI Taxonomy" id="244292"/>
    <lineage>
        <taxon>Bacteria</taxon>
        <taxon>Bacillati</taxon>
        <taxon>Actinomycetota</taxon>
        <taxon>Actinomycetes</taxon>
        <taxon>Mycobacteriales</taxon>
        <taxon>Mycobacteriaceae</taxon>
        <taxon>Mycobacterium</taxon>
    </lineage>
</organism>
<dbReference type="InterPro" id="IPR001525">
    <property type="entry name" value="C5_MeTfrase"/>
</dbReference>
<keyword evidence="9" id="KW-1185">Reference proteome</keyword>
<dbReference type="Gene3D" id="3.40.50.150">
    <property type="entry name" value="Vaccinia Virus protein VP39"/>
    <property type="match status" value="1"/>
</dbReference>